<gene>
    <name evidence="2" type="ORF">MMG00_10800</name>
</gene>
<dbReference type="Pfam" id="PF12961">
    <property type="entry name" value="DUF3850"/>
    <property type="match status" value="1"/>
</dbReference>
<evidence type="ECO:0000259" key="1">
    <source>
        <dbReference type="Pfam" id="PF12961"/>
    </source>
</evidence>
<feature type="domain" description="DUF3850" evidence="1">
    <location>
        <begin position="11"/>
        <end position="82"/>
    </location>
</feature>
<dbReference type="InterPro" id="IPR015947">
    <property type="entry name" value="PUA-like_sf"/>
</dbReference>
<keyword evidence="3" id="KW-1185">Reference proteome</keyword>
<organism evidence="2 3">
    <name type="scientific">Ignatzschineria rhizosphaerae</name>
    <dbReference type="NCBI Taxonomy" id="2923279"/>
    <lineage>
        <taxon>Bacteria</taxon>
        <taxon>Pseudomonadati</taxon>
        <taxon>Pseudomonadota</taxon>
        <taxon>Gammaproteobacteria</taxon>
        <taxon>Cardiobacteriales</taxon>
        <taxon>Ignatzschineriaceae</taxon>
        <taxon>Ignatzschineria</taxon>
    </lineage>
</organism>
<dbReference type="Gene3D" id="2.30.130.30">
    <property type="entry name" value="Hypothetical protein"/>
    <property type="match status" value="1"/>
</dbReference>
<dbReference type="SUPFAM" id="SSF88697">
    <property type="entry name" value="PUA domain-like"/>
    <property type="match status" value="1"/>
</dbReference>
<name>A0ABY3WYK4_9GAMM</name>
<dbReference type="EMBL" id="CP093379">
    <property type="protein sequence ID" value="UNM95697.1"/>
    <property type="molecule type" value="Genomic_DNA"/>
</dbReference>
<dbReference type="Proteomes" id="UP000829542">
    <property type="component" value="Chromosome"/>
</dbReference>
<evidence type="ECO:0000313" key="3">
    <source>
        <dbReference type="Proteomes" id="UP000829542"/>
    </source>
</evidence>
<protein>
    <submittedName>
        <fullName evidence="2">DUF3850 domain-containing protein</fullName>
    </submittedName>
</protein>
<proteinExistence type="predicted"/>
<evidence type="ECO:0000313" key="2">
    <source>
        <dbReference type="EMBL" id="UNM95697.1"/>
    </source>
</evidence>
<reference evidence="2 3" key="1">
    <citation type="submission" date="2022-03" db="EMBL/GenBank/DDBJ databases">
        <title>Ignatzschineria rhizosphaerae HR5S32.</title>
        <authorList>
            <person name="Sun J.Q."/>
            <person name="Feng J.Y."/>
        </authorList>
    </citation>
    <scope>NUCLEOTIDE SEQUENCE [LARGE SCALE GENOMIC DNA]</scope>
    <source>
        <strain evidence="2 3">HR5S32</strain>
    </source>
</reference>
<accession>A0ABY3WYK4</accession>
<dbReference type="RefSeq" id="WP_242148198.1">
    <property type="nucleotide sequence ID" value="NZ_CP093379.1"/>
</dbReference>
<dbReference type="InterPro" id="IPR039440">
    <property type="entry name" value="DUF3850"/>
</dbReference>
<sequence length="96" mass="11196">MSEGVYTNEAIHYLKVDPIFFKAIQEGKKHFELRKNDRNFKVNDYVILQEFNEKLTGWSIAAQINFILEDYAGLEEGYVILNLNDVKEKIYGFGSI</sequence>